<feature type="domain" description="Legume lectin" evidence="3">
    <location>
        <begin position="29"/>
        <end position="263"/>
    </location>
</feature>
<accession>A0AAD4P742</accession>
<protein>
    <recommendedName>
        <fullName evidence="3">Legume lectin domain-containing protein</fullName>
    </recommendedName>
</protein>
<dbReference type="Gene3D" id="2.60.120.200">
    <property type="match status" value="1"/>
</dbReference>
<comment type="similarity">
    <text evidence="1">Belongs to the leguminous lectin family.</text>
</comment>
<sequence>MANILHVLIPLISSITFFILISKTVSQSTYFSFNTFASYTTNLTYQGDAHVPSGSSFLRLTKTDADGFPQQVSVGRVLYSKPVQFRARDSIIHFKTTLKFTIKPTHGYAPGDGLAFFIAPVGSLIPGGSSGGELGIFDYTGTSSALFAIEFDLFSNDWDPVDPQHIGVDINSIKSRKVVGFGSSCLGHEVQLSISYNGYMLNVVLTCREETRLLDYECDLRKILPQQVQVGISASTGSFFALHDVHFWRFNSFVENRTHHASNASKLV</sequence>
<organism evidence="4 5">
    <name type="scientific">Perilla frutescens var. hirtella</name>
    <name type="common">Perilla citriodora</name>
    <name type="synonym">Perilla setoyensis</name>
    <dbReference type="NCBI Taxonomy" id="608512"/>
    <lineage>
        <taxon>Eukaryota</taxon>
        <taxon>Viridiplantae</taxon>
        <taxon>Streptophyta</taxon>
        <taxon>Embryophyta</taxon>
        <taxon>Tracheophyta</taxon>
        <taxon>Spermatophyta</taxon>
        <taxon>Magnoliopsida</taxon>
        <taxon>eudicotyledons</taxon>
        <taxon>Gunneridae</taxon>
        <taxon>Pentapetalae</taxon>
        <taxon>asterids</taxon>
        <taxon>lamiids</taxon>
        <taxon>Lamiales</taxon>
        <taxon>Lamiaceae</taxon>
        <taxon>Nepetoideae</taxon>
        <taxon>Elsholtzieae</taxon>
        <taxon>Perilla</taxon>
    </lineage>
</organism>
<keyword evidence="2" id="KW-0430">Lectin</keyword>
<comment type="caution">
    <text evidence="4">The sequence shown here is derived from an EMBL/GenBank/DDBJ whole genome shotgun (WGS) entry which is preliminary data.</text>
</comment>
<evidence type="ECO:0000256" key="1">
    <source>
        <dbReference type="ARBA" id="ARBA00007606"/>
    </source>
</evidence>
<proteinExistence type="inferred from homology"/>
<evidence type="ECO:0000313" key="5">
    <source>
        <dbReference type="Proteomes" id="UP001190926"/>
    </source>
</evidence>
<dbReference type="AlphaFoldDB" id="A0AAD4P742"/>
<dbReference type="CDD" id="cd06899">
    <property type="entry name" value="lectin_legume_LecRK_Arcelin_ConA"/>
    <property type="match status" value="1"/>
</dbReference>
<dbReference type="PANTHER" id="PTHR32401">
    <property type="entry name" value="CONCANAVALIN A-LIKE LECTIN FAMILY PROTEIN"/>
    <property type="match status" value="1"/>
</dbReference>
<evidence type="ECO:0000256" key="2">
    <source>
        <dbReference type="ARBA" id="ARBA00022734"/>
    </source>
</evidence>
<dbReference type="GO" id="GO:0030246">
    <property type="term" value="F:carbohydrate binding"/>
    <property type="evidence" value="ECO:0007669"/>
    <property type="project" value="UniProtKB-KW"/>
</dbReference>
<evidence type="ECO:0000259" key="3">
    <source>
        <dbReference type="Pfam" id="PF00139"/>
    </source>
</evidence>
<dbReference type="InterPro" id="IPR016363">
    <property type="entry name" value="L-lectin"/>
</dbReference>
<dbReference type="EMBL" id="SDAM02000109">
    <property type="protein sequence ID" value="KAH6829358.1"/>
    <property type="molecule type" value="Genomic_DNA"/>
</dbReference>
<dbReference type="Proteomes" id="UP001190926">
    <property type="component" value="Unassembled WGS sequence"/>
</dbReference>
<evidence type="ECO:0000313" key="4">
    <source>
        <dbReference type="EMBL" id="KAH6829358.1"/>
    </source>
</evidence>
<keyword evidence="5" id="KW-1185">Reference proteome</keyword>
<dbReference type="PANTHER" id="PTHR32401:SF49">
    <property type="entry name" value="OS10G0129200 PROTEIN"/>
    <property type="match status" value="1"/>
</dbReference>
<dbReference type="PIRSF" id="PIRSF002690">
    <property type="entry name" value="L-type_lectin_plant"/>
    <property type="match status" value="1"/>
</dbReference>
<dbReference type="InterPro" id="IPR050258">
    <property type="entry name" value="Leguminous_Lectin"/>
</dbReference>
<dbReference type="InterPro" id="IPR001220">
    <property type="entry name" value="Legume_lectin_dom"/>
</dbReference>
<dbReference type="InterPro" id="IPR013320">
    <property type="entry name" value="ConA-like_dom_sf"/>
</dbReference>
<dbReference type="Pfam" id="PF00139">
    <property type="entry name" value="Lectin_legB"/>
    <property type="match status" value="1"/>
</dbReference>
<gene>
    <name evidence="4" type="ORF">C2S53_013506</name>
</gene>
<dbReference type="SUPFAM" id="SSF49899">
    <property type="entry name" value="Concanavalin A-like lectins/glucanases"/>
    <property type="match status" value="1"/>
</dbReference>
<reference evidence="4 5" key="1">
    <citation type="journal article" date="2021" name="Nat. Commun.">
        <title>Incipient diploidization of the medicinal plant Perilla within 10,000 years.</title>
        <authorList>
            <person name="Zhang Y."/>
            <person name="Shen Q."/>
            <person name="Leng L."/>
            <person name="Zhang D."/>
            <person name="Chen S."/>
            <person name="Shi Y."/>
            <person name="Ning Z."/>
            <person name="Chen S."/>
        </authorList>
    </citation>
    <scope>NUCLEOTIDE SEQUENCE [LARGE SCALE GENOMIC DNA]</scope>
    <source>
        <strain evidence="5">cv. PC099</strain>
    </source>
</reference>
<name>A0AAD4P742_PERFH</name>